<organism evidence="10 11">
    <name type="scientific">Batrachochytrium dendrobatidis (strain JEL423)</name>
    <dbReference type="NCBI Taxonomy" id="403673"/>
    <lineage>
        <taxon>Eukaryota</taxon>
        <taxon>Fungi</taxon>
        <taxon>Fungi incertae sedis</taxon>
        <taxon>Chytridiomycota</taxon>
        <taxon>Chytridiomycota incertae sedis</taxon>
        <taxon>Chytridiomycetes</taxon>
        <taxon>Rhizophydiales</taxon>
        <taxon>Rhizophydiales incertae sedis</taxon>
        <taxon>Batrachochytrium</taxon>
    </lineage>
</organism>
<dbReference type="InterPro" id="IPR024943">
    <property type="entry name" value="Enhancer_polycomb"/>
</dbReference>
<dbReference type="GO" id="GO:0006357">
    <property type="term" value="P:regulation of transcription by RNA polymerase II"/>
    <property type="evidence" value="ECO:0007669"/>
    <property type="project" value="InterPro"/>
</dbReference>
<evidence type="ECO:0000256" key="3">
    <source>
        <dbReference type="ARBA" id="ARBA00023015"/>
    </source>
</evidence>
<comment type="subcellular location">
    <subcellularLocation>
        <location evidence="1 7">Nucleus</location>
    </subcellularLocation>
</comment>
<dbReference type="STRING" id="403673.A0A177WEY8"/>
<feature type="compositionally biased region" description="Low complexity" evidence="8">
    <location>
        <begin position="549"/>
        <end position="562"/>
    </location>
</feature>
<proteinExistence type="inferred from homology"/>
<reference evidence="10 11" key="1">
    <citation type="submission" date="2006-10" db="EMBL/GenBank/DDBJ databases">
        <title>The Genome Sequence of Batrachochytrium dendrobatidis JEL423.</title>
        <authorList>
            <consortium name="The Broad Institute Genome Sequencing Platform"/>
            <person name="Birren B."/>
            <person name="Lander E."/>
            <person name="Galagan J."/>
            <person name="Cuomo C."/>
            <person name="Devon K."/>
            <person name="Jaffe D."/>
            <person name="Butler J."/>
            <person name="Alvarez P."/>
            <person name="Gnerre S."/>
            <person name="Grabherr M."/>
            <person name="Kleber M."/>
            <person name="Mauceli E."/>
            <person name="Brockman W."/>
            <person name="Young S."/>
            <person name="LaButti K."/>
            <person name="Sykes S."/>
            <person name="DeCaprio D."/>
            <person name="Crawford M."/>
            <person name="Koehrsen M."/>
            <person name="Engels R."/>
            <person name="Montgomery P."/>
            <person name="Pearson M."/>
            <person name="Howarth C."/>
            <person name="Larson L."/>
            <person name="White J."/>
            <person name="O'Leary S."/>
            <person name="Kodira C."/>
            <person name="Zeng Q."/>
            <person name="Yandava C."/>
            <person name="Alvarado L."/>
            <person name="Longcore J."/>
            <person name="James T."/>
        </authorList>
    </citation>
    <scope>NUCLEOTIDE SEQUENCE [LARGE SCALE GENOMIC DNA]</scope>
    <source>
        <strain evidence="10 11">JEL423</strain>
    </source>
</reference>
<dbReference type="GO" id="GO:0005634">
    <property type="term" value="C:nucleus"/>
    <property type="evidence" value="ECO:0007669"/>
    <property type="project" value="UniProtKB-SubCell"/>
</dbReference>
<evidence type="ECO:0000256" key="7">
    <source>
        <dbReference type="RuleBase" id="RU361124"/>
    </source>
</evidence>
<protein>
    <recommendedName>
        <fullName evidence="7">Enhancer of polycomb-like protein</fullName>
    </recommendedName>
</protein>
<keyword evidence="5 7" id="KW-0539">Nucleus</keyword>
<comment type="function">
    <text evidence="6">Component of the NuA4 histone acetyltransferase complex which is involved in transcriptional activation of selected genes principally by acetylation of nucleosomal histone H4 and H2A. The NuA4 complex is also involved in DNA repair. Involved in gene silencing by neighboring heterochromatin, blockage of the silencing spreading along the chromosome, and required for cell cycle progression through G2/M.</text>
</comment>
<dbReference type="Proteomes" id="UP000077115">
    <property type="component" value="Unassembled WGS sequence"/>
</dbReference>
<keyword evidence="3 7" id="KW-0805">Transcription regulation</keyword>
<dbReference type="eggNOG" id="KOG2261">
    <property type="taxonomic scope" value="Eukaryota"/>
</dbReference>
<dbReference type="OrthoDB" id="435275at2759"/>
<dbReference type="EMBL" id="DS022301">
    <property type="protein sequence ID" value="OAJ38312.1"/>
    <property type="molecule type" value="Genomic_DNA"/>
</dbReference>
<dbReference type="VEuPathDB" id="FungiDB:BDEG_22259"/>
<reference evidence="10 11" key="2">
    <citation type="submission" date="2016-05" db="EMBL/GenBank/DDBJ databases">
        <title>Lineage-specific infection strategies underlie the spectrum of fungal disease in amphibians.</title>
        <authorList>
            <person name="Cuomo C.A."/>
            <person name="Farrer R.A."/>
            <person name="James T."/>
            <person name="Longcore J."/>
            <person name="Birren B."/>
        </authorList>
    </citation>
    <scope>NUCLEOTIDE SEQUENCE [LARGE SCALE GENOMIC DNA]</scope>
    <source>
        <strain evidence="10 11">JEL423</strain>
    </source>
</reference>
<feature type="compositionally biased region" description="Polar residues" evidence="8">
    <location>
        <begin position="582"/>
        <end position="598"/>
    </location>
</feature>
<dbReference type="GO" id="GO:0035267">
    <property type="term" value="C:NuA4 histone acetyltransferase complex"/>
    <property type="evidence" value="ECO:0007669"/>
    <property type="project" value="InterPro"/>
</dbReference>
<comment type="similarity">
    <text evidence="2 7">Belongs to the enhancer of polycomb family.</text>
</comment>
<dbReference type="PANTHER" id="PTHR14898">
    <property type="entry name" value="ENHANCER OF POLYCOMB"/>
    <property type="match status" value="1"/>
</dbReference>
<dbReference type="Pfam" id="PF10513">
    <property type="entry name" value="EPL1"/>
    <property type="match status" value="1"/>
</dbReference>
<evidence type="ECO:0000256" key="1">
    <source>
        <dbReference type="ARBA" id="ARBA00004123"/>
    </source>
</evidence>
<sequence>MPTGNMAYSARGRDLATTTGSALRSRKVDARRPLSIYHFHEAPDLDESSALNRTIPQVATGVEKEEEEEHHLQAALVANHTNTQVVIPTPDASTLIPFNIFESLYIPNFQLPKSLIRFSTVVEDVIGCMYNLDEIDDDWISTYNRKHENKADHVLEDDFEAAIVALDNVGNDKVSGECPTFEETQSHFSQSIYPQNFNLSPDALANIYVHWKYRRYTEKLSSLIPKFKTEEISSKPDSDPYVCFRRREIKPIRKARRADIQGLDKLRKLREDLKNAKLILDLVTQREETRRDSIYMEHLIFERRILVRRLKRRLGVVDTEATPDSRRKKSRRLTDFDETGESTKIRIPMQKLRDAANLVSDLDSKLFADQFGPSTISVEDKVKKIRNLDERNGWADVTEDPFLGIGTDELNLWRTVPLSDQVPDIHFLQANTPRVACIRRRIGRGGRIVFDRRHCQSDRRLHEAHATKWRFDDSDDEMDEEIEYEDDHMLISNRAFAIAPLEEEYRLLMNKPAFPDQIHVQPLPDILKLPTTNPPIQVIRAPTGAAAHSSALATESTSTATTQPSIASLANVPTPVKKRLSKSNSFVTDSKGTSQPSLVQPKKKIQEQLDPRTAAVKAMMLQSQRQAQQQINLSQSIQQPALANSSSFSPTNGAVNSAQSTDSLYLSTSSASTASALASSTVASSAMPISLNGMTPAQIQQLKGQHALYQMRLQQQRLRLQQSQQLAPQSLQAQIQMQFLNPSQTLLNSQLQDQLQASTTDQQATMNLVGSLAQNSIPSLASNTSLNLAQQQLQQLYFNNQALQQQQHAAMSQNNSRFIPNNNAALITSMMNQSQLQQAQQAQLQQQALLSSVNGHADSSSSGTATGIQQLLLNQKFKAGAIPPSGNALGGSNTDLMAGLVNGVSIPSTSGIAQGTAALATALDTIIQDANESTHSK</sequence>
<evidence type="ECO:0000259" key="9">
    <source>
        <dbReference type="Pfam" id="PF10513"/>
    </source>
</evidence>
<feature type="domain" description="Enhancer of polycomb-like N-terminal" evidence="9">
    <location>
        <begin position="24"/>
        <end position="163"/>
    </location>
</feature>
<evidence type="ECO:0000256" key="4">
    <source>
        <dbReference type="ARBA" id="ARBA00023163"/>
    </source>
</evidence>
<dbReference type="AlphaFoldDB" id="A0A177WEY8"/>
<feature type="region of interest" description="Disordered" evidence="8">
    <location>
        <begin position="549"/>
        <end position="606"/>
    </location>
</feature>
<dbReference type="InterPro" id="IPR019542">
    <property type="entry name" value="Enhancer_polycomb-like_N"/>
</dbReference>
<gene>
    <name evidence="10" type="ORF">BDEG_22259</name>
</gene>
<evidence type="ECO:0000256" key="5">
    <source>
        <dbReference type="ARBA" id="ARBA00023242"/>
    </source>
</evidence>
<keyword evidence="4 7" id="KW-0804">Transcription</keyword>
<name>A0A177WEY8_BATDL</name>
<evidence type="ECO:0000313" key="11">
    <source>
        <dbReference type="Proteomes" id="UP000077115"/>
    </source>
</evidence>
<evidence type="ECO:0000313" key="10">
    <source>
        <dbReference type="EMBL" id="OAJ38312.1"/>
    </source>
</evidence>
<evidence type="ECO:0000256" key="8">
    <source>
        <dbReference type="SAM" id="MobiDB-lite"/>
    </source>
</evidence>
<evidence type="ECO:0000256" key="2">
    <source>
        <dbReference type="ARBA" id="ARBA00008035"/>
    </source>
</evidence>
<evidence type="ECO:0000256" key="6">
    <source>
        <dbReference type="ARBA" id="ARBA00025513"/>
    </source>
</evidence>
<accession>A0A177WEY8</accession>